<dbReference type="Proteomes" id="UP000078541">
    <property type="component" value="Unassembled WGS sequence"/>
</dbReference>
<sequence length="235" mass="26681">MTVNDVVPYVPYTCSIGYSTIIEIIIRCSRSQSLAQSSDMSFRNPDEIPRISLCVTEYTEEAQWRAPQSKKRKGTQFLADSGTMEEGKIFRDAAAAAAAAAAVSLPAAGLGGGFLGDREERCRNENRSRIVVVVHPIMRLARHFRSRAANNPFSTWEALIIVWRDERNGRRRRGGKRQGHGEQISGRGRGRQPFGRGERRSVMPFYFFRKLIEIARDHLPIDLFRGRTNQINQRE</sequence>
<dbReference type="EMBL" id="KQ981979">
    <property type="protein sequence ID" value="KYN31505.1"/>
    <property type="molecule type" value="Genomic_DNA"/>
</dbReference>
<evidence type="ECO:0000313" key="2">
    <source>
        <dbReference type="EMBL" id="KYN31505.1"/>
    </source>
</evidence>
<reference evidence="2 3" key="1">
    <citation type="submission" date="2016-03" db="EMBL/GenBank/DDBJ databases">
        <title>Trachymyrmex septentrionalis WGS genome.</title>
        <authorList>
            <person name="Nygaard S."/>
            <person name="Hu H."/>
            <person name="Boomsma J."/>
            <person name="Zhang G."/>
        </authorList>
    </citation>
    <scope>NUCLEOTIDE SEQUENCE [LARGE SCALE GENOMIC DNA]</scope>
    <source>
        <strain evidence="2">Tsep2-gDNA-1</strain>
        <tissue evidence="2">Whole body</tissue>
    </source>
</reference>
<accession>A0A195ETC8</accession>
<evidence type="ECO:0000313" key="3">
    <source>
        <dbReference type="Proteomes" id="UP000078541"/>
    </source>
</evidence>
<name>A0A195ETC8_9HYME</name>
<feature type="region of interest" description="Disordered" evidence="1">
    <location>
        <begin position="170"/>
        <end position="197"/>
    </location>
</feature>
<organism evidence="2 3">
    <name type="scientific">Trachymyrmex septentrionalis</name>
    <dbReference type="NCBI Taxonomy" id="34720"/>
    <lineage>
        <taxon>Eukaryota</taxon>
        <taxon>Metazoa</taxon>
        <taxon>Ecdysozoa</taxon>
        <taxon>Arthropoda</taxon>
        <taxon>Hexapoda</taxon>
        <taxon>Insecta</taxon>
        <taxon>Pterygota</taxon>
        <taxon>Neoptera</taxon>
        <taxon>Endopterygota</taxon>
        <taxon>Hymenoptera</taxon>
        <taxon>Apocrita</taxon>
        <taxon>Aculeata</taxon>
        <taxon>Formicoidea</taxon>
        <taxon>Formicidae</taxon>
        <taxon>Myrmicinae</taxon>
        <taxon>Trachymyrmex</taxon>
    </lineage>
</organism>
<keyword evidence="3" id="KW-1185">Reference proteome</keyword>
<proteinExistence type="predicted"/>
<dbReference type="AlphaFoldDB" id="A0A195ETC8"/>
<protein>
    <submittedName>
        <fullName evidence="2">Uncharacterized protein</fullName>
    </submittedName>
</protein>
<evidence type="ECO:0000256" key="1">
    <source>
        <dbReference type="SAM" id="MobiDB-lite"/>
    </source>
</evidence>
<gene>
    <name evidence="2" type="ORF">ALC56_14386</name>
</gene>